<dbReference type="RefSeq" id="WP_156683332.1">
    <property type="nucleotide sequence ID" value="NZ_CABWIB010000001.1"/>
</dbReference>
<accession>A0A6I8M939</accession>
<evidence type="ECO:0000313" key="2">
    <source>
        <dbReference type="Proteomes" id="UP000419017"/>
    </source>
</evidence>
<evidence type="ECO:0008006" key="3">
    <source>
        <dbReference type="Google" id="ProtNLM"/>
    </source>
</evidence>
<evidence type="ECO:0000313" key="1">
    <source>
        <dbReference type="EMBL" id="VWL85325.1"/>
    </source>
</evidence>
<dbReference type="SUPFAM" id="SSF69279">
    <property type="entry name" value="Phage tail proteins"/>
    <property type="match status" value="1"/>
</dbReference>
<reference evidence="1 2" key="1">
    <citation type="submission" date="2019-10" db="EMBL/GenBank/DDBJ databases">
        <authorList>
            <person name="Blom J."/>
        </authorList>
    </citation>
    <scope>NUCLEOTIDE SEQUENCE [LARGE SCALE GENOMIC DNA]</scope>
    <source>
        <strain evidence="1 2">ES3154-GLU</strain>
    </source>
</reference>
<dbReference type="AlphaFoldDB" id="A0A6I8M939"/>
<proteinExistence type="predicted"/>
<name>A0A6I8M939_9FUSO</name>
<dbReference type="Proteomes" id="UP000419017">
    <property type="component" value="Unassembled WGS sequence"/>
</dbReference>
<protein>
    <recommendedName>
        <fullName evidence="3">Gp5/Type VI secretion system Vgr protein OB-fold domain-containing protein</fullName>
    </recommendedName>
</protein>
<keyword evidence="2" id="KW-1185">Reference proteome</keyword>
<dbReference type="EMBL" id="CABWIB010000001">
    <property type="protein sequence ID" value="VWL85325.1"/>
    <property type="molecule type" value="Genomic_DNA"/>
</dbReference>
<gene>
    <name evidence="1" type="ORF">OMES3154_00609</name>
</gene>
<organism evidence="1 2">
    <name type="scientific">Oceanivirga miroungae</name>
    <dbReference type="NCBI Taxonomy" id="1130046"/>
    <lineage>
        <taxon>Bacteria</taxon>
        <taxon>Fusobacteriati</taxon>
        <taxon>Fusobacteriota</taxon>
        <taxon>Fusobacteriia</taxon>
        <taxon>Fusobacteriales</taxon>
        <taxon>Leptotrichiaceae</taxon>
        <taxon>Oceanivirga</taxon>
    </lineage>
</organism>
<sequence>MKIEIDNNELKDYTIDRFDISFDLNKHTELSLILRMDKKNFDLDNKSIKVDNIFYGNIYEYKMAEYGYEGFYIEIMAYSLTKELDRNLKTRIYQDKEFTYMNIINQVMDEYNIKYICSEKLKKKINKVYFQDNITDYEFLKRILADINEAIFVSYNGLVVFGIDTYGYSEISEYKEKRITNKGVEYLVENKVILQADSIDNLFVLKSHIYMHNQILNSDILLSKKNIEIEKIRSNVKGRFIEAKVVDLIDENEVAKMKVSFLIDGFSDKSINKKSICFSTPYSKIHTGMYITPEIGDKVDVYFPSDNEDDMKVAFCINNDKSSIFLNKEYKNFLTNDFSMILDKKDFKLILNDLNININNNLNLEVKEFTNIKSNNKLNLKSDKDIQINTIKDLVINATKIHNN</sequence>